<gene>
    <name evidence="1" type="ORF">H5410_006764</name>
</gene>
<dbReference type="EMBL" id="JACXVP010000002">
    <property type="protein sequence ID" value="KAG5621546.1"/>
    <property type="molecule type" value="Genomic_DNA"/>
</dbReference>
<organism evidence="1 2">
    <name type="scientific">Solanum commersonii</name>
    <name type="common">Commerson's wild potato</name>
    <name type="synonym">Commerson's nightshade</name>
    <dbReference type="NCBI Taxonomy" id="4109"/>
    <lineage>
        <taxon>Eukaryota</taxon>
        <taxon>Viridiplantae</taxon>
        <taxon>Streptophyta</taxon>
        <taxon>Embryophyta</taxon>
        <taxon>Tracheophyta</taxon>
        <taxon>Spermatophyta</taxon>
        <taxon>Magnoliopsida</taxon>
        <taxon>eudicotyledons</taxon>
        <taxon>Gunneridae</taxon>
        <taxon>Pentapetalae</taxon>
        <taxon>asterids</taxon>
        <taxon>lamiids</taxon>
        <taxon>Solanales</taxon>
        <taxon>Solanaceae</taxon>
        <taxon>Solanoideae</taxon>
        <taxon>Solaneae</taxon>
        <taxon>Solanum</taxon>
    </lineage>
</organism>
<dbReference type="AlphaFoldDB" id="A0A9J6ABG5"/>
<sequence>MRHTLALKSENKQHSRAKVLTLKVHPPVISAFPLLRKTLDTSHHLPWRVPSSGFGEVRYTSGYWEWVEDVLSRCKET</sequence>
<reference evidence="1 2" key="1">
    <citation type="submission" date="2020-09" db="EMBL/GenBank/DDBJ databases">
        <title>De no assembly of potato wild relative species, Solanum commersonii.</title>
        <authorList>
            <person name="Cho K."/>
        </authorList>
    </citation>
    <scope>NUCLEOTIDE SEQUENCE [LARGE SCALE GENOMIC DNA]</scope>
    <source>
        <strain evidence="1">LZ3.2</strain>
        <tissue evidence="1">Leaf</tissue>
    </source>
</reference>
<evidence type="ECO:0000313" key="1">
    <source>
        <dbReference type="EMBL" id="KAG5621546.1"/>
    </source>
</evidence>
<evidence type="ECO:0000313" key="2">
    <source>
        <dbReference type="Proteomes" id="UP000824120"/>
    </source>
</evidence>
<dbReference type="Proteomes" id="UP000824120">
    <property type="component" value="Chromosome 2"/>
</dbReference>
<protein>
    <submittedName>
        <fullName evidence="1">Uncharacterized protein</fullName>
    </submittedName>
</protein>
<keyword evidence="2" id="KW-1185">Reference proteome</keyword>
<comment type="caution">
    <text evidence="1">The sequence shown here is derived from an EMBL/GenBank/DDBJ whole genome shotgun (WGS) entry which is preliminary data.</text>
</comment>
<accession>A0A9J6ABG5</accession>
<proteinExistence type="predicted"/>
<name>A0A9J6ABG5_SOLCO</name>